<feature type="transmembrane region" description="Helical" evidence="3">
    <location>
        <begin position="44"/>
        <end position="63"/>
    </location>
</feature>
<keyword evidence="3" id="KW-0472">Membrane</keyword>
<dbReference type="InterPro" id="IPR043128">
    <property type="entry name" value="Rev_trsase/Diguanyl_cyclase"/>
</dbReference>
<dbReference type="AlphaFoldDB" id="A0A2T5PEH0"/>
<dbReference type="Gene3D" id="3.20.20.450">
    <property type="entry name" value="EAL domain"/>
    <property type="match status" value="1"/>
</dbReference>
<evidence type="ECO:0000259" key="7">
    <source>
        <dbReference type="PROSITE" id="PS50883"/>
    </source>
</evidence>
<feature type="domain" description="PAS" evidence="5">
    <location>
        <begin position="73"/>
        <end position="119"/>
    </location>
</feature>
<protein>
    <submittedName>
        <fullName evidence="9">Diguanylate cyclase</fullName>
    </submittedName>
</protein>
<gene>
    <name evidence="9" type="ORF">DBO85_00205</name>
</gene>
<dbReference type="InterPro" id="IPR001610">
    <property type="entry name" value="PAC"/>
</dbReference>
<dbReference type="SUPFAM" id="SSF55785">
    <property type="entry name" value="PYP-like sensor domain (PAS domain)"/>
    <property type="match status" value="1"/>
</dbReference>
<dbReference type="NCBIfam" id="TIGR00254">
    <property type="entry name" value="GGDEF"/>
    <property type="match status" value="1"/>
</dbReference>
<dbReference type="PROSITE" id="PS50113">
    <property type="entry name" value="PAC"/>
    <property type="match status" value="1"/>
</dbReference>
<feature type="domain" description="GGDEF" evidence="8">
    <location>
        <begin position="230"/>
        <end position="363"/>
    </location>
</feature>
<dbReference type="SMART" id="SM00091">
    <property type="entry name" value="PAS"/>
    <property type="match status" value="1"/>
</dbReference>
<dbReference type="Gene3D" id="3.30.450.20">
    <property type="entry name" value="PAS domain"/>
    <property type="match status" value="1"/>
</dbReference>
<dbReference type="InterPro" id="IPR000700">
    <property type="entry name" value="PAS-assoc_C"/>
</dbReference>
<dbReference type="SUPFAM" id="SSF55073">
    <property type="entry name" value="Nucleotide cyclase"/>
    <property type="match status" value="1"/>
</dbReference>
<dbReference type="Proteomes" id="UP000244064">
    <property type="component" value="Unassembled WGS sequence"/>
</dbReference>
<dbReference type="SUPFAM" id="SSF141868">
    <property type="entry name" value="EAL domain-like"/>
    <property type="match status" value="1"/>
</dbReference>
<dbReference type="InterPro" id="IPR000160">
    <property type="entry name" value="GGDEF_dom"/>
</dbReference>
<name>A0A2T5PEH0_9PSED</name>
<dbReference type="CDD" id="cd01948">
    <property type="entry name" value="EAL"/>
    <property type="match status" value="1"/>
</dbReference>
<dbReference type="SMART" id="SM00052">
    <property type="entry name" value="EAL"/>
    <property type="match status" value="1"/>
</dbReference>
<dbReference type="InterPro" id="IPR000014">
    <property type="entry name" value="PAS"/>
</dbReference>
<feature type="domain" description="EAL" evidence="7">
    <location>
        <begin position="372"/>
        <end position="626"/>
    </location>
</feature>
<proteinExistence type="predicted"/>
<dbReference type="EMBL" id="QASN01000002">
    <property type="protein sequence ID" value="PTU76097.1"/>
    <property type="molecule type" value="Genomic_DNA"/>
</dbReference>
<evidence type="ECO:0000259" key="5">
    <source>
        <dbReference type="PROSITE" id="PS50112"/>
    </source>
</evidence>
<dbReference type="SMART" id="SM00267">
    <property type="entry name" value="GGDEF"/>
    <property type="match status" value="1"/>
</dbReference>
<dbReference type="PROSITE" id="PS50887">
    <property type="entry name" value="GGDEF"/>
    <property type="match status" value="1"/>
</dbReference>
<evidence type="ECO:0000256" key="3">
    <source>
        <dbReference type="SAM" id="Phobius"/>
    </source>
</evidence>
<evidence type="ECO:0000313" key="10">
    <source>
        <dbReference type="Proteomes" id="UP000244064"/>
    </source>
</evidence>
<dbReference type="CDD" id="cd00130">
    <property type="entry name" value="PAS"/>
    <property type="match status" value="1"/>
</dbReference>
<keyword evidence="3" id="KW-0812">Transmembrane</keyword>
<evidence type="ECO:0000313" key="9">
    <source>
        <dbReference type="EMBL" id="PTU76097.1"/>
    </source>
</evidence>
<sequence>MSMKSILAPRTASACASLLFCYCAQSQASPALWLDAARTSMPPWLLATGLLLIAGLALLAGLGRRRERNLCRQLRLTASVFRNSSEGIAVTSAEGRILAVNPAFERITGYRCEEVTGKSPGLLSSGRHDARFYREMWAHLRACGHWQGEFWNRRKDGALYAALSNISAVHDEHGRLSHYINLFTDITQLKHHQQRIDQLAHFDALTGLPNRTLLADRLQQATALAQRSGRGLAVCLLDLDVFKPINDRFGHDIGDELLVCVAQRLQQCLNAGDTLARIGGDEFALLLGDIEDVADCDQRVLEILRRVGEPLQGSAASISLSASVGVTLFPLDNADSEQLLRHASQAMYRAKETGRNRHQWFDPEHGRRVEQQQARLQRLQQALEDDELRLHYQPKIDLYNGEVIGCEALLRWQHPQQGLLQPAAFLPALEGSELEQRVGAWVLDHALAQLANWHHAGLPLEMSVNVSAEHLLCPRFSENLQAALARHPQVAAQHLELEILETTALSSMERSALVLEQCRALGVRFALDDFGTGYSSLAYFRRLPVDSLKIDQSFVRDMLADPDSLGIVESVVRLAAAFNRRVVAEGVETREHGERLQRMGCRFGQGYGIARPMSAECFAGWLQHWRQDNPWTAQRSLAVSGEFSSTAGGY</sequence>
<comment type="caution">
    <text evidence="9">The sequence shown here is derived from an EMBL/GenBank/DDBJ whole genome shotgun (WGS) entry which is preliminary data.</text>
</comment>
<feature type="chain" id="PRO_5015743688" evidence="4">
    <location>
        <begin position="29"/>
        <end position="650"/>
    </location>
</feature>
<dbReference type="Pfam" id="PF00563">
    <property type="entry name" value="EAL"/>
    <property type="match status" value="1"/>
</dbReference>
<keyword evidence="10" id="KW-1185">Reference proteome</keyword>
<dbReference type="InterPro" id="IPR001633">
    <property type="entry name" value="EAL_dom"/>
</dbReference>
<keyword evidence="4" id="KW-0732">Signal</keyword>
<feature type="domain" description="PAC" evidence="6">
    <location>
        <begin position="146"/>
        <end position="198"/>
    </location>
</feature>
<dbReference type="Gene3D" id="3.30.70.270">
    <property type="match status" value="1"/>
</dbReference>
<dbReference type="FunFam" id="3.30.70.270:FF:000001">
    <property type="entry name" value="Diguanylate cyclase domain protein"/>
    <property type="match status" value="1"/>
</dbReference>
<dbReference type="PROSITE" id="PS50883">
    <property type="entry name" value="EAL"/>
    <property type="match status" value="1"/>
</dbReference>
<dbReference type="InterPro" id="IPR029787">
    <property type="entry name" value="Nucleotide_cyclase"/>
</dbReference>
<dbReference type="NCBIfam" id="TIGR00229">
    <property type="entry name" value="sensory_box"/>
    <property type="match status" value="1"/>
</dbReference>
<dbReference type="GO" id="GO:0003824">
    <property type="term" value="F:catalytic activity"/>
    <property type="evidence" value="ECO:0007669"/>
    <property type="project" value="UniProtKB-ARBA"/>
</dbReference>
<evidence type="ECO:0000259" key="8">
    <source>
        <dbReference type="PROSITE" id="PS50887"/>
    </source>
</evidence>
<dbReference type="CDD" id="cd01949">
    <property type="entry name" value="GGDEF"/>
    <property type="match status" value="1"/>
</dbReference>
<evidence type="ECO:0000256" key="1">
    <source>
        <dbReference type="ARBA" id="ARBA00001946"/>
    </source>
</evidence>
<dbReference type="InterPro" id="IPR035919">
    <property type="entry name" value="EAL_sf"/>
</dbReference>
<dbReference type="PANTHER" id="PTHR44757:SF2">
    <property type="entry name" value="BIOFILM ARCHITECTURE MAINTENANCE PROTEIN MBAA"/>
    <property type="match status" value="1"/>
</dbReference>
<dbReference type="Pfam" id="PF00990">
    <property type="entry name" value="GGDEF"/>
    <property type="match status" value="1"/>
</dbReference>
<evidence type="ECO:0000256" key="2">
    <source>
        <dbReference type="ARBA" id="ARBA00004533"/>
    </source>
</evidence>
<dbReference type="InterPro" id="IPR035965">
    <property type="entry name" value="PAS-like_dom_sf"/>
</dbReference>
<reference evidence="9 10" key="1">
    <citation type="submission" date="2018-04" db="EMBL/GenBank/DDBJ databases">
        <title>Pseudomonas sp. nov., isolated from mangrove soil.</title>
        <authorList>
            <person name="Chen C."/>
        </authorList>
    </citation>
    <scope>NUCLEOTIDE SEQUENCE [LARGE SCALE GENOMIC DNA]</scope>
    <source>
        <strain evidence="9 10">TC-11</strain>
    </source>
</reference>
<feature type="signal peptide" evidence="4">
    <location>
        <begin position="1"/>
        <end position="28"/>
    </location>
</feature>
<dbReference type="SMART" id="SM00086">
    <property type="entry name" value="PAC"/>
    <property type="match status" value="1"/>
</dbReference>
<dbReference type="GO" id="GO:0005886">
    <property type="term" value="C:plasma membrane"/>
    <property type="evidence" value="ECO:0007669"/>
    <property type="project" value="UniProtKB-SubCell"/>
</dbReference>
<evidence type="ECO:0000256" key="4">
    <source>
        <dbReference type="SAM" id="SignalP"/>
    </source>
</evidence>
<keyword evidence="3" id="KW-1133">Transmembrane helix</keyword>
<dbReference type="PANTHER" id="PTHR44757">
    <property type="entry name" value="DIGUANYLATE CYCLASE DGCP"/>
    <property type="match status" value="1"/>
</dbReference>
<comment type="subcellular location">
    <subcellularLocation>
        <location evidence="2">Cell inner membrane</location>
    </subcellularLocation>
</comment>
<dbReference type="Pfam" id="PF13426">
    <property type="entry name" value="PAS_9"/>
    <property type="match status" value="1"/>
</dbReference>
<comment type="cofactor">
    <cofactor evidence="1">
        <name>Mg(2+)</name>
        <dbReference type="ChEBI" id="CHEBI:18420"/>
    </cofactor>
</comment>
<organism evidence="9 10">
    <name type="scientific">Pseudomonas mangrovi</name>
    <dbReference type="NCBI Taxonomy" id="2161748"/>
    <lineage>
        <taxon>Bacteria</taxon>
        <taxon>Pseudomonadati</taxon>
        <taxon>Pseudomonadota</taxon>
        <taxon>Gammaproteobacteria</taxon>
        <taxon>Pseudomonadales</taxon>
        <taxon>Pseudomonadaceae</taxon>
        <taxon>Pseudomonas</taxon>
    </lineage>
</organism>
<dbReference type="InterPro" id="IPR052155">
    <property type="entry name" value="Biofilm_reg_signaling"/>
</dbReference>
<accession>A0A2T5PEH0</accession>
<dbReference type="PROSITE" id="PS50112">
    <property type="entry name" value="PAS"/>
    <property type="match status" value="1"/>
</dbReference>
<evidence type="ECO:0000259" key="6">
    <source>
        <dbReference type="PROSITE" id="PS50113"/>
    </source>
</evidence>